<reference evidence="1 2" key="1">
    <citation type="submission" date="2016-02" db="EMBL/GenBank/DDBJ databases">
        <title>Genome analysis of coral dinoflagellate symbionts highlights evolutionary adaptations to a symbiotic lifestyle.</title>
        <authorList>
            <person name="Aranda M."/>
            <person name="Li Y."/>
            <person name="Liew Y.J."/>
            <person name="Baumgarten S."/>
            <person name="Simakov O."/>
            <person name="Wilson M."/>
            <person name="Piel J."/>
            <person name="Ashoor H."/>
            <person name="Bougouffa S."/>
            <person name="Bajic V.B."/>
            <person name="Ryu T."/>
            <person name="Ravasi T."/>
            <person name="Bayer T."/>
            <person name="Micklem G."/>
            <person name="Kim H."/>
            <person name="Bhak J."/>
            <person name="Lajeunesse T.C."/>
            <person name="Voolstra C.R."/>
        </authorList>
    </citation>
    <scope>NUCLEOTIDE SEQUENCE [LARGE SCALE GENOMIC DNA]</scope>
    <source>
        <strain evidence="1 2">CCMP2467</strain>
    </source>
</reference>
<proteinExistence type="predicted"/>
<dbReference type="AlphaFoldDB" id="A0A1Q9F4K6"/>
<sequence>MELLLHWRVPKLFSLEEQEDGADADEDDGEGDYIDVDVVNEHLRLLTSELVDHVLDRLTLQKLGGSKKVAPKRNYNGDYRYYTAYCKELQWRL</sequence>
<comment type="caution">
    <text evidence="1">The sequence shown here is derived from an EMBL/GenBank/DDBJ whole genome shotgun (WGS) entry which is preliminary data.</text>
</comment>
<organism evidence="1 2">
    <name type="scientific">Symbiodinium microadriaticum</name>
    <name type="common">Dinoflagellate</name>
    <name type="synonym">Zooxanthella microadriatica</name>
    <dbReference type="NCBI Taxonomy" id="2951"/>
    <lineage>
        <taxon>Eukaryota</taxon>
        <taxon>Sar</taxon>
        <taxon>Alveolata</taxon>
        <taxon>Dinophyceae</taxon>
        <taxon>Suessiales</taxon>
        <taxon>Symbiodiniaceae</taxon>
        <taxon>Symbiodinium</taxon>
    </lineage>
</organism>
<dbReference type="EMBL" id="LSRX01000013">
    <property type="protein sequence ID" value="OLQ14625.1"/>
    <property type="molecule type" value="Genomic_DNA"/>
</dbReference>
<accession>A0A1Q9F4K6</accession>
<gene>
    <name evidence="1" type="ORF">AK812_SmicGene1227</name>
</gene>
<name>A0A1Q9F4K6_SYMMI</name>
<evidence type="ECO:0000313" key="2">
    <source>
        <dbReference type="Proteomes" id="UP000186817"/>
    </source>
</evidence>
<keyword evidence="2" id="KW-1185">Reference proteome</keyword>
<dbReference type="Proteomes" id="UP000186817">
    <property type="component" value="Unassembled WGS sequence"/>
</dbReference>
<evidence type="ECO:0000313" key="1">
    <source>
        <dbReference type="EMBL" id="OLQ14625.1"/>
    </source>
</evidence>
<protein>
    <submittedName>
        <fullName evidence="1">Uncharacterized protein</fullName>
    </submittedName>
</protein>